<protein>
    <recommendedName>
        <fullName evidence="4">K-box domain-containing protein</fullName>
    </recommendedName>
</protein>
<sequence length="114" mass="13401">MMEWSWRISGKEDDISFAELEALDTQLKDVLLIVQDLKKKVKLEENERLLKKEVEDHGTKRAEKQYVASPLTKRMTPLPRNTDCSSYLENLEDSVNRRAAQDKIGLYLFVLWFL</sequence>
<keyword evidence="3" id="KW-1185">Reference proteome</keyword>
<dbReference type="EMBL" id="CM002871">
    <property type="protein sequence ID" value="KFK40056.1"/>
    <property type="molecule type" value="Genomic_DNA"/>
</dbReference>
<reference evidence="3" key="1">
    <citation type="journal article" date="2015" name="Nat. Plants">
        <title>Genome expansion of Arabis alpina linked with retrotransposition and reduced symmetric DNA methylation.</title>
        <authorList>
            <person name="Willing E.M."/>
            <person name="Rawat V."/>
            <person name="Mandakova T."/>
            <person name="Maumus F."/>
            <person name="James G.V."/>
            <person name="Nordstroem K.J."/>
            <person name="Becker C."/>
            <person name="Warthmann N."/>
            <person name="Chica C."/>
            <person name="Szarzynska B."/>
            <person name="Zytnicki M."/>
            <person name="Albani M.C."/>
            <person name="Kiefer C."/>
            <person name="Bergonzi S."/>
            <person name="Castaings L."/>
            <person name="Mateos J.L."/>
            <person name="Berns M.C."/>
            <person name="Bujdoso N."/>
            <person name="Piofczyk T."/>
            <person name="de Lorenzo L."/>
            <person name="Barrero-Sicilia C."/>
            <person name="Mateos I."/>
            <person name="Piednoel M."/>
            <person name="Hagmann J."/>
            <person name="Chen-Min-Tao R."/>
            <person name="Iglesias-Fernandez R."/>
            <person name="Schuster S.C."/>
            <person name="Alonso-Blanco C."/>
            <person name="Roudier F."/>
            <person name="Carbonero P."/>
            <person name="Paz-Ares J."/>
            <person name="Davis S.J."/>
            <person name="Pecinka A."/>
            <person name="Quesneville H."/>
            <person name="Colot V."/>
            <person name="Lysak M.A."/>
            <person name="Weigel D."/>
            <person name="Coupland G."/>
            <person name="Schneeberger K."/>
        </authorList>
    </citation>
    <scope>NUCLEOTIDE SEQUENCE [LARGE SCALE GENOMIC DNA]</scope>
    <source>
        <strain evidence="3">cv. Pajares</strain>
    </source>
</reference>
<accession>A0A087HD54</accession>
<name>A0A087HD54_ARAAL</name>
<evidence type="ECO:0000313" key="2">
    <source>
        <dbReference type="EMBL" id="KFK40056.1"/>
    </source>
</evidence>
<proteinExistence type="predicted"/>
<keyword evidence="1" id="KW-0175">Coiled coil</keyword>
<organism evidence="2 3">
    <name type="scientific">Arabis alpina</name>
    <name type="common">Alpine rock-cress</name>
    <dbReference type="NCBI Taxonomy" id="50452"/>
    <lineage>
        <taxon>Eukaryota</taxon>
        <taxon>Viridiplantae</taxon>
        <taxon>Streptophyta</taxon>
        <taxon>Embryophyta</taxon>
        <taxon>Tracheophyta</taxon>
        <taxon>Spermatophyta</taxon>
        <taxon>Magnoliopsida</taxon>
        <taxon>eudicotyledons</taxon>
        <taxon>Gunneridae</taxon>
        <taxon>Pentapetalae</taxon>
        <taxon>rosids</taxon>
        <taxon>malvids</taxon>
        <taxon>Brassicales</taxon>
        <taxon>Brassicaceae</taxon>
        <taxon>Arabideae</taxon>
        <taxon>Arabis</taxon>
    </lineage>
</organism>
<evidence type="ECO:0008006" key="4">
    <source>
        <dbReference type="Google" id="ProtNLM"/>
    </source>
</evidence>
<dbReference type="Proteomes" id="UP000029120">
    <property type="component" value="Chromosome 3"/>
</dbReference>
<evidence type="ECO:0000313" key="3">
    <source>
        <dbReference type="Proteomes" id="UP000029120"/>
    </source>
</evidence>
<dbReference type="AlphaFoldDB" id="A0A087HD54"/>
<gene>
    <name evidence="2" type="ordered locus">AALP_Aa3g324900</name>
</gene>
<feature type="coiled-coil region" evidence="1">
    <location>
        <begin position="20"/>
        <end position="47"/>
    </location>
</feature>
<evidence type="ECO:0000256" key="1">
    <source>
        <dbReference type="SAM" id="Coils"/>
    </source>
</evidence>
<dbReference type="Gramene" id="KFK40056">
    <property type="protein sequence ID" value="KFK40056"/>
    <property type="gene ID" value="AALP_AA3G324900"/>
</dbReference>